<gene>
    <name evidence="1" type="ORF">EJ065_0291</name>
</gene>
<dbReference type="AlphaFoldDB" id="A0A410RIY9"/>
<name>A0A410RIY9_CORCK</name>
<evidence type="ECO:0008006" key="3">
    <source>
        <dbReference type="Google" id="ProtNLM"/>
    </source>
</evidence>
<evidence type="ECO:0000313" key="2">
    <source>
        <dbReference type="Proteomes" id="UP000288758"/>
    </source>
</evidence>
<accession>A0A410RIY9</accession>
<sequence>MSARARILALTEDSGRQAQPTLQRILREALKLLVVGVDLNPTRIRIEPLPENDRALHAIHANQWKAHPPTRDTVILLGAIATRLMEPGGFVVFHFDTDRVWSKRESSENRQKFEAIIRNGVRRVLQGEGAPPVNPRTRPSLTATQVEAALNRLLILSPCYSIESWLYQATNELHPLCQGRHASQEHEQLIAEWAIDRTRLDEVHQPKVMMEKCVADHHNETLAQSFPAEDVWLAERSFHESVERLKACTALVEALSHPAS</sequence>
<dbReference type="EMBL" id="CP034669">
    <property type="protein sequence ID" value="QAT81900.1"/>
    <property type="molecule type" value="Genomic_DNA"/>
</dbReference>
<proteinExistence type="predicted"/>
<evidence type="ECO:0000313" key="1">
    <source>
        <dbReference type="EMBL" id="QAT81900.1"/>
    </source>
</evidence>
<dbReference type="Proteomes" id="UP000288758">
    <property type="component" value="Chromosome"/>
</dbReference>
<protein>
    <recommendedName>
        <fullName evidence="3">DUF4276 family protein</fullName>
    </recommendedName>
</protein>
<reference evidence="1 2" key="1">
    <citation type="submission" date="2018-12" db="EMBL/GenBank/DDBJ databases">
        <title>Complete Genome Sequence of the Corallopyronin A producing Myxobacterium Corallococcus coralloides B035.</title>
        <authorList>
            <person name="Bouhired S.M."/>
            <person name="Rupp O."/>
            <person name="Blom J."/>
            <person name="Schaeberle T.F."/>
            <person name="Kehraus S."/>
            <person name="Schiefer A."/>
            <person name="Pfarr K."/>
            <person name="Goesmann A."/>
            <person name="Hoerauf A."/>
            <person name="Koenig G.M."/>
        </authorList>
    </citation>
    <scope>NUCLEOTIDE SEQUENCE [LARGE SCALE GENOMIC DNA]</scope>
    <source>
        <strain evidence="1 2">B035</strain>
    </source>
</reference>
<dbReference type="RefSeq" id="WP_128794328.1">
    <property type="nucleotide sequence ID" value="NZ_CP034669.1"/>
</dbReference>
<organism evidence="1 2">
    <name type="scientific">Corallococcus coralloides</name>
    <name type="common">Myxococcus coralloides</name>
    <dbReference type="NCBI Taxonomy" id="184914"/>
    <lineage>
        <taxon>Bacteria</taxon>
        <taxon>Pseudomonadati</taxon>
        <taxon>Myxococcota</taxon>
        <taxon>Myxococcia</taxon>
        <taxon>Myxococcales</taxon>
        <taxon>Cystobacterineae</taxon>
        <taxon>Myxococcaceae</taxon>
        <taxon>Corallococcus</taxon>
    </lineage>
</organism>